<dbReference type="AlphaFoldDB" id="A0A840W480"/>
<gene>
    <name evidence="3" type="ORF">HNR07_002009</name>
</gene>
<name>A0A840W480_9ACTN</name>
<feature type="signal peptide" evidence="2">
    <location>
        <begin position="1"/>
        <end position="25"/>
    </location>
</feature>
<evidence type="ECO:0000313" key="3">
    <source>
        <dbReference type="EMBL" id="MBB5490872.1"/>
    </source>
</evidence>
<evidence type="ECO:0008006" key="5">
    <source>
        <dbReference type="Google" id="ProtNLM"/>
    </source>
</evidence>
<sequence>MRAPKRTPVILLAAAAILCSSAAPAPADAPERVQDIDDLSRVARVAESLADDPLYIHPATPGRPHPDEHEELSALVAEGLPEDTPLYVVFQPSVASDETGGQPTLFLHALHELSGSDGVYVAVTDDHRVATAAFDSALTPRIDMDQAVPFIRLGPERAVETLVEQLGESPRVHVGATELVRDPEPGHRFTTVTPPRPGDRWWSDAAFGLVLGLVTALIFLCVPREARKTIARLWARYVPRPVESLRGRFGAQTHSSSSGTAARVPNRLRRWRLRPLLARELRILRHRIESAPSDHPGLGPAREAYDAAGLIALSPALPPSALVCAVVLARHGERALEHPDQPRLRPCQVNPLHGTATHRTRLALSGRFRAWELCDRCERRESVMGEILMVRVGPRFTLDFFAPRSTYFRDYDGVWAKHTFSISEPFERARREIGV</sequence>
<accession>A0A840W480</accession>
<evidence type="ECO:0000256" key="2">
    <source>
        <dbReference type="SAM" id="SignalP"/>
    </source>
</evidence>
<keyword evidence="2" id="KW-0732">Signal</keyword>
<comment type="caution">
    <text evidence="3">The sequence shown here is derived from an EMBL/GenBank/DDBJ whole genome shotgun (WGS) entry which is preliminary data.</text>
</comment>
<dbReference type="RefSeq" id="WP_184364495.1">
    <property type="nucleotide sequence ID" value="NZ_BAAAKM010000009.1"/>
</dbReference>
<proteinExistence type="predicted"/>
<keyword evidence="1" id="KW-0472">Membrane</keyword>
<keyword evidence="1" id="KW-0812">Transmembrane</keyword>
<dbReference type="Proteomes" id="UP000579647">
    <property type="component" value="Unassembled WGS sequence"/>
</dbReference>
<reference evidence="3 4" key="1">
    <citation type="submission" date="2020-08" db="EMBL/GenBank/DDBJ databases">
        <title>Sequencing the genomes of 1000 actinobacteria strains.</title>
        <authorList>
            <person name="Klenk H.-P."/>
        </authorList>
    </citation>
    <scope>NUCLEOTIDE SEQUENCE [LARGE SCALE GENOMIC DNA]</scope>
    <source>
        <strain evidence="3 4">DSM 44598</strain>
    </source>
</reference>
<dbReference type="EMBL" id="JACHDO010000001">
    <property type="protein sequence ID" value="MBB5490872.1"/>
    <property type="molecule type" value="Genomic_DNA"/>
</dbReference>
<keyword evidence="4" id="KW-1185">Reference proteome</keyword>
<evidence type="ECO:0000256" key="1">
    <source>
        <dbReference type="SAM" id="Phobius"/>
    </source>
</evidence>
<keyword evidence="1" id="KW-1133">Transmembrane helix</keyword>
<feature type="chain" id="PRO_5039299834" description="TPM domain-containing protein" evidence="2">
    <location>
        <begin position="26"/>
        <end position="435"/>
    </location>
</feature>
<organism evidence="3 4">
    <name type="scientific">Nocardiopsis metallicus</name>
    <dbReference type="NCBI Taxonomy" id="179819"/>
    <lineage>
        <taxon>Bacteria</taxon>
        <taxon>Bacillati</taxon>
        <taxon>Actinomycetota</taxon>
        <taxon>Actinomycetes</taxon>
        <taxon>Streptosporangiales</taxon>
        <taxon>Nocardiopsidaceae</taxon>
        <taxon>Nocardiopsis</taxon>
    </lineage>
</organism>
<evidence type="ECO:0000313" key="4">
    <source>
        <dbReference type="Proteomes" id="UP000579647"/>
    </source>
</evidence>
<feature type="transmembrane region" description="Helical" evidence="1">
    <location>
        <begin position="201"/>
        <end position="222"/>
    </location>
</feature>
<protein>
    <recommendedName>
        <fullName evidence="5">TPM domain-containing protein</fullName>
    </recommendedName>
</protein>